<feature type="transmembrane region" description="Helical" evidence="17">
    <location>
        <begin position="383"/>
        <end position="404"/>
    </location>
</feature>
<feature type="transmembrane region" description="Helical" evidence="17">
    <location>
        <begin position="308"/>
        <end position="334"/>
    </location>
</feature>
<protein>
    <recommendedName>
        <fullName evidence="12">Probable peptidoglycan glycosyltransferase FtsW</fullName>
        <ecNumber evidence="14">2.4.99.28</ecNumber>
    </recommendedName>
    <alternativeName>
        <fullName evidence="13">Cell division protein FtsW</fullName>
    </alternativeName>
    <alternativeName>
        <fullName evidence="10">Cell wall polymerase</fullName>
    </alternativeName>
    <alternativeName>
        <fullName evidence="9">Peptidoglycan polymerase</fullName>
    </alternativeName>
</protein>
<evidence type="ECO:0000256" key="9">
    <source>
        <dbReference type="ARBA" id="ARBA00032370"/>
    </source>
</evidence>
<organism evidence="18 19">
    <name type="scientific">Segatella baroniae F0067</name>
    <dbReference type="NCBI Taxonomy" id="1115809"/>
    <lineage>
        <taxon>Bacteria</taxon>
        <taxon>Pseudomonadati</taxon>
        <taxon>Bacteroidota</taxon>
        <taxon>Bacteroidia</taxon>
        <taxon>Bacteroidales</taxon>
        <taxon>Prevotellaceae</taxon>
        <taxon>Segatella</taxon>
    </lineage>
</organism>
<keyword evidence="6" id="KW-0573">Peptidoglycan synthesis</keyword>
<feature type="region of interest" description="Disordered" evidence="16">
    <location>
        <begin position="411"/>
        <end position="432"/>
    </location>
</feature>
<gene>
    <name evidence="18" type="ORF">HMPREF9135_0516</name>
</gene>
<feature type="transmembrane region" description="Helical" evidence="17">
    <location>
        <begin position="75"/>
        <end position="97"/>
    </location>
</feature>
<evidence type="ECO:0000256" key="12">
    <source>
        <dbReference type="ARBA" id="ARBA00041185"/>
    </source>
</evidence>
<feature type="transmembrane region" description="Helical" evidence="17">
    <location>
        <begin position="189"/>
        <end position="209"/>
    </location>
</feature>
<feature type="transmembrane region" description="Helical" evidence="17">
    <location>
        <begin position="52"/>
        <end position="69"/>
    </location>
</feature>
<sequence length="432" mass="46987">MNKTLGNVFKGDKVIWMVFFFLCIISVVEVFSASSELTYKGGSYWAPMLKHIGILLLGIFFMVVTLNIQCRYFKLLTPFLLIISLVTLVWVVVAGSATNGAQRWISFFGMQFQPSEIAKGTLVLATAQILSAMQTDKGADKNAFKYVLWTSAIFIVLIAKENFSTAVLLGAVLVMMMIIGRVPMRQIGMLMGVVMLVAVGALSFIMLVGHENEAVDANRTLTEKRIPAGAQTEKKEGASSFLFHRADTWKGRVLTFVNNRDIKPSEVDLDKDAQTAHANIAIASSKVIGKGPGNSEERDFLSQAFSDFIYAIIIEELGIAGAVFVALLYIILLFRTGNIAMRCENNFPAFLAMGLALLLVTQALFNMCVAVGLVPVTGQPLPLISKGGTSSMINCIYIGAILSVSRSAKKKKDAGRQPEVQQAVEDSLSAKA</sequence>
<keyword evidence="2" id="KW-0328">Glycosyltransferase</keyword>
<dbReference type="GO" id="GO:0015648">
    <property type="term" value="F:lipid-linked peptidoglycan transporter activity"/>
    <property type="evidence" value="ECO:0007669"/>
    <property type="project" value="TreeGrafter"/>
</dbReference>
<accession>U2NQH2</accession>
<keyword evidence="7 17" id="KW-1133">Transmembrane helix</keyword>
<feature type="transmembrane region" description="Helical" evidence="17">
    <location>
        <begin position="14"/>
        <end position="31"/>
    </location>
</feature>
<reference evidence="18 19" key="1">
    <citation type="submission" date="2013-08" db="EMBL/GenBank/DDBJ databases">
        <authorList>
            <person name="Durkin A.S."/>
            <person name="Haft D.R."/>
            <person name="McCorrison J."/>
            <person name="Torralba M."/>
            <person name="Gillis M."/>
            <person name="Haft D.H."/>
            <person name="Methe B."/>
            <person name="Sutton G."/>
            <person name="Nelson K.E."/>
        </authorList>
    </citation>
    <scope>NUCLEOTIDE SEQUENCE [LARGE SCALE GENOMIC DNA]</scope>
    <source>
        <strain evidence="18 19">F0067</strain>
    </source>
</reference>
<dbReference type="GO" id="GO:0005886">
    <property type="term" value="C:plasma membrane"/>
    <property type="evidence" value="ECO:0007669"/>
    <property type="project" value="TreeGrafter"/>
</dbReference>
<evidence type="ECO:0000256" key="2">
    <source>
        <dbReference type="ARBA" id="ARBA00022676"/>
    </source>
</evidence>
<keyword evidence="3" id="KW-0808">Transferase</keyword>
<keyword evidence="19" id="KW-1185">Reference proteome</keyword>
<evidence type="ECO:0000256" key="10">
    <source>
        <dbReference type="ARBA" id="ARBA00033270"/>
    </source>
</evidence>
<evidence type="ECO:0000256" key="8">
    <source>
        <dbReference type="ARBA" id="ARBA00023136"/>
    </source>
</evidence>
<comment type="caution">
    <text evidence="18">The sequence shown here is derived from an EMBL/GenBank/DDBJ whole genome shotgun (WGS) entry which is preliminary data.</text>
</comment>
<evidence type="ECO:0000313" key="18">
    <source>
        <dbReference type="EMBL" id="ERK40300.1"/>
    </source>
</evidence>
<evidence type="ECO:0000256" key="6">
    <source>
        <dbReference type="ARBA" id="ARBA00022984"/>
    </source>
</evidence>
<proteinExistence type="inferred from homology"/>
<dbReference type="PANTHER" id="PTHR30474:SF2">
    <property type="entry name" value="PEPTIDOGLYCAN GLYCOSYLTRANSFERASE FTSW-RELATED"/>
    <property type="match status" value="1"/>
</dbReference>
<name>U2NQH2_9BACT</name>
<evidence type="ECO:0000256" key="16">
    <source>
        <dbReference type="SAM" id="MobiDB-lite"/>
    </source>
</evidence>
<evidence type="ECO:0000313" key="19">
    <source>
        <dbReference type="Proteomes" id="UP000016648"/>
    </source>
</evidence>
<comment type="similarity">
    <text evidence="11">Belongs to the SEDS family. FtsW subfamily.</text>
</comment>
<evidence type="ECO:0000256" key="1">
    <source>
        <dbReference type="ARBA" id="ARBA00004141"/>
    </source>
</evidence>
<evidence type="ECO:0000256" key="3">
    <source>
        <dbReference type="ARBA" id="ARBA00022679"/>
    </source>
</evidence>
<dbReference type="RefSeq" id="WP_021588798.1">
    <property type="nucleotide sequence ID" value="NZ_AWEY01000007.1"/>
</dbReference>
<dbReference type="Proteomes" id="UP000016648">
    <property type="component" value="Unassembled WGS sequence"/>
</dbReference>
<dbReference type="PANTHER" id="PTHR30474">
    <property type="entry name" value="CELL CYCLE PROTEIN"/>
    <property type="match status" value="1"/>
</dbReference>
<dbReference type="InterPro" id="IPR001182">
    <property type="entry name" value="FtsW/RodA"/>
</dbReference>
<evidence type="ECO:0000256" key="4">
    <source>
        <dbReference type="ARBA" id="ARBA00022692"/>
    </source>
</evidence>
<keyword evidence="8 17" id="KW-0472">Membrane</keyword>
<dbReference type="Pfam" id="PF01098">
    <property type="entry name" value="FTSW_RODA_SPOVE"/>
    <property type="match status" value="2"/>
</dbReference>
<evidence type="ECO:0000256" key="14">
    <source>
        <dbReference type="ARBA" id="ARBA00044770"/>
    </source>
</evidence>
<evidence type="ECO:0000256" key="11">
    <source>
        <dbReference type="ARBA" id="ARBA00038053"/>
    </source>
</evidence>
<evidence type="ECO:0000256" key="15">
    <source>
        <dbReference type="ARBA" id="ARBA00049902"/>
    </source>
</evidence>
<dbReference type="EC" id="2.4.99.28" evidence="14"/>
<dbReference type="GO" id="GO:0008360">
    <property type="term" value="P:regulation of cell shape"/>
    <property type="evidence" value="ECO:0007669"/>
    <property type="project" value="UniProtKB-KW"/>
</dbReference>
<dbReference type="GO" id="GO:0051301">
    <property type="term" value="P:cell division"/>
    <property type="evidence" value="ECO:0007669"/>
    <property type="project" value="InterPro"/>
</dbReference>
<evidence type="ECO:0000256" key="17">
    <source>
        <dbReference type="SAM" id="Phobius"/>
    </source>
</evidence>
<keyword evidence="4 17" id="KW-0812">Transmembrane</keyword>
<dbReference type="PATRIC" id="fig|1115809.3.peg.336"/>
<dbReference type="GO" id="GO:0032153">
    <property type="term" value="C:cell division site"/>
    <property type="evidence" value="ECO:0007669"/>
    <property type="project" value="TreeGrafter"/>
</dbReference>
<evidence type="ECO:0000256" key="5">
    <source>
        <dbReference type="ARBA" id="ARBA00022960"/>
    </source>
</evidence>
<dbReference type="AlphaFoldDB" id="U2NQH2"/>
<evidence type="ECO:0000256" key="13">
    <source>
        <dbReference type="ARBA" id="ARBA00041418"/>
    </source>
</evidence>
<dbReference type="EMBL" id="AWEY01000007">
    <property type="protein sequence ID" value="ERK40300.1"/>
    <property type="molecule type" value="Genomic_DNA"/>
</dbReference>
<comment type="subcellular location">
    <subcellularLocation>
        <location evidence="1">Membrane</location>
        <topology evidence="1">Multi-pass membrane protein</topology>
    </subcellularLocation>
</comment>
<keyword evidence="5" id="KW-0133">Cell shape</keyword>
<comment type="catalytic activity">
    <reaction evidence="15">
        <text>[GlcNAc-(1-&gt;4)-Mur2Ac(oyl-L-Ala-gamma-D-Glu-L-Lys-D-Ala-D-Ala)](n)-di-trans,octa-cis-undecaprenyl diphosphate + beta-D-GlcNAc-(1-&gt;4)-Mur2Ac(oyl-L-Ala-gamma-D-Glu-L-Lys-D-Ala-D-Ala)-di-trans,octa-cis-undecaprenyl diphosphate = [GlcNAc-(1-&gt;4)-Mur2Ac(oyl-L-Ala-gamma-D-Glu-L-Lys-D-Ala-D-Ala)](n+1)-di-trans,octa-cis-undecaprenyl diphosphate + di-trans,octa-cis-undecaprenyl diphosphate + H(+)</text>
        <dbReference type="Rhea" id="RHEA:23708"/>
        <dbReference type="Rhea" id="RHEA-COMP:9602"/>
        <dbReference type="Rhea" id="RHEA-COMP:9603"/>
        <dbReference type="ChEBI" id="CHEBI:15378"/>
        <dbReference type="ChEBI" id="CHEBI:58405"/>
        <dbReference type="ChEBI" id="CHEBI:60033"/>
        <dbReference type="ChEBI" id="CHEBI:78435"/>
        <dbReference type="EC" id="2.4.99.28"/>
    </reaction>
</comment>
<dbReference type="GO" id="GO:0009252">
    <property type="term" value="P:peptidoglycan biosynthetic process"/>
    <property type="evidence" value="ECO:0007669"/>
    <property type="project" value="UniProtKB-KW"/>
</dbReference>
<dbReference type="GO" id="GO:0008955">
    <property type="term" value="F:peptidoglycan glycosyltransferase activity"/>
    <property type="evidence" value="ECO:0007669"/>
    <property type="project" value="UniProtKB-EC"/>
</dbReference>
<feature type="transmembrane region" description="Helical" evidence="17">
    <location>
        <begin position="355"/>
        <end position="377"/>
    </location>
</feature>
<evidence type="ECO:0000256" key="7">
    <source>
        <dbReference type="ARBA" id="ARBA00022989"/>
    </source>
</evidence>